<sequence length="135" mass="15417">MTPTLPDAIERERETLLENVISRLRREGFNGFEALDLPGYPDPEPLTIPVLNVRMRPDLRAEHPSEGLLLAVVEPETDLGEAACGRRWQGLAAWAERHKVRLQVFVHQEDQARAKDIARHWHLDEGLVHPVPRRG</sequence>
<protein>
    <submittedName>
        <fullName evidence="1">Uncharacterized protein</fullName>
    </submittedName>
</protein>
<proteinExistence type="predicted"/>
<reference evidence="1 2" key="1">
    <citation type="submission" date="2017-02" db="EMBL/GenBank/DDBJ databases">
        <title>Genomic diversity within the haloalkaliphilic genus Thioalkalivibrio.</title>
        <authorList>
            <person name="Ahn A.-C."/>
            <person name="Meier-Kolthoff J."/>
            <person name="Overmars L."/>
            <person name="Richter M."/>
            <person name="Woyke T."/>
            <person name="Sorokin D.Y."/>
            <person name="Muyzer G."/>
        </authorList>
    </citation>
    <scope>NUCLEOTIDE SEQUENCE [LARGE SCALE GENOMIC DNA]</scope>
    <source>
        <strain evidence="1 2">ALJD</strain>
    </source>
</reference>
<organism evidence="1 2">
    <name type="scientific">Thioalkalivibrio denitrificans</name>
    <dbReference type="NCBI Taxonomy" id="108003"/>
    <lineage>
        <taxon>Bacteria</taxon>
        <taxon>Pseudomonadati</taxon>
        <taxon>Pseudomonadota</taxon>
        <taxon>Gammaproteobacteria</taxon>
        <taxon>Chromatiales</taxon>
        <taxon>Ectothiorhodospiraceae</taxon>
        <taxon>Thioalkalivibrio</taxon>
    </lineage>
</organism>
<keyword evidence="2" id="KW-1185">Reference proteome</keyword>
<dbReference type="Proteomes" id="UP000189462">
    <property type="component" value="Unassembled WGS sequence"/>
</dbReference>
<dbReference type="RefSeq" id="WP_077278695.1">
    <property type="nucleotide sequence ID" value="NZ_MVBK01000045.1"/>
</dbReference>
<accession>A0A1V3NHL5</accession>
<evidence type="ECO:0000313" key="2">
    <source>
        <dbReference type="Proteomes" id="UP000189462"/>
    </source>
</evidence>
<name>A0A1V3NHL5_9GAMM</name>
<dbReference type="AlphaFoldDB" id="A0A1V3NHL5"/>
<dbReference type="OrthoDB" id="8561415at2"/>
<comment type="caution">
    <text evidence="1">The sequence shown here is derived from an EMBL/GenBank/DDBJ whole genome shotgun (WGS) entry which is preliminary data.</text>
</comment>
<gene>
    <name evidence="1" type="ORF">B1C78_08325</name>
</gene>
<evidence type="ECO:0000313" key="1">
    <source>
        <dbReference type="EMBL" id="OOG24597.1"/>
    </source>
</evidence>
<dbReference type="EMBL" id="MVBK01000045">
    <property type="protein sequence ID" value="OOG24597.1"/>
    <property type="molecule type" value="Genomic_DNA"/>
</dbReference>